<dbReference type="PANTHER" id="PTHR42720:SF1">
    <property type="entry name" value="GLYCEROL 3-PHOSPHATE OXIDASE"/>
    <property type="match status" value="1"/>
</dbReference>
<gene>
    <name evidence="2" type="ORF">IAA17_11845</name>
</gene>
<evidence type="ECO:0000313" key="2">
    <source>
        <dbReference type="EMBL" id="HIZ80467.1"/>
    </source>
</evidence>
<reference evidence="2" key="2">
    <citation type="submission" date="2021-04" db="EMBL/GenBank/DDBJ databases">
        <authorList>
            <person name="Gilroy R."/>
        </authorList>
    </citation>
    <scope>NUCLEOTIDE SEQUENCE</scope>
    <source>
        <strain evidence="2">ChiBcec1-1093</strain>
    </source>
</reference>
<dbReference type="AlphaFoldDB" id="A0A9D2K771"/>
<dbReference type="EMBL" id="DXBC01000191">
    <property type="protein sequence ID" value="HIZ80467.1"/>
    <property type="molecule type" value="Genomic_DNA"/>
</dbReference>
<evidence type="ECO:0000259" key="1">
    <source>
        <dbReference type="Pfam" id="PF04324"/>
    </source>
</evidence>
<name>A0A9D2K771_9FIRM</name>
<dbReference type="Proteomes" id="UP000824101">
    <property type="component" value="Unassembled WGS sequence"/>
</dbReference>
<comment type="caution">
    <text evidence="2">The sequence shown here is derived from an EMBL/GenBank/DDBJ whole genome shotgun (WGS) entry which is preliminary data.</text>
</comment>
<dbReference type="Gene3D" id="1.10.10.1100">
    <property type="entry name" value="BFD-like [2Fe-2S]-binding domain"/>
    <property type="match status" value="1"/>
</dbReference>
<dbReference type="InterPro" id="IPR052745">
    <property type="entry name" value="G3P_Oxidase/Oxidoreductase"/>
</dbReference>
<dbReference type="Pfam" id="PF04324">
    <property type="entry name" value="Fer2_BFD"/>
    <property type="match status" value="1"/>
</dbReference>
<reference evidence="2" key="1">
    <citation type="journal article" date="2021" name="PeerJ">
        <title>Extensive microbial diversity within the chicken gut microbiome revealed by metagenomics and culture.</title>
        <authorList>
            <person name="Gilroy R."/>
            <person name="Ravi A."/>
            <person name="Getino M."/>
            <person name="Pursley I."/>
            <person name="Horton D.L."/>
            <person name="Alikhan N.F."/>
            <person name="Baker D."/>
            <person name="Gharbi K."/>
            <person name="Hall N."/>
            <person name="Watson M."/>
            <person name="Adriaenssens E.M."/>
            <person name="Foster-Nyarko E."/>
            <person name="Jarju S."/>
            <person name="Secka A."/>
            <person name="Antonio M."/>
            <person name="Oren A."/>
            <person name="Chaudhuri R.R."/>
            <person name="La Ragione R."/>
            <person name="Hildebrand F."/>
            <person name="Pallen M.J."/>
        </authorList>
    </citation>
    <scope>NUCLEOTIDE SEQUENCE</scope>
    <source>
        <strain evidence="2">ChiBcec1-1093</strain>
    </source>
</reference>
<organism evidence="2 3">
    <name type="scientific">Candidatus Lachnoclostridium stercorigallinarum</name>
    <dbReference type="NCBI Taxonomy" id="2838634"/>
    <lineage>
        <taxon>Bacteria</taxon>
        <taxon>Bacillati</taxon>
        <taxon>Bacillota</taxon>
        <taxon>Clostridia</taxon>
        <taxon>Lachnospirales</taxon>
        <taxon>Lachnospiraceae</taxon>
    </lineage>
</organism>
<sequence length="124" mass="13878">AKKTGAVPKEKWNGKRKGFVRLAELNYEERALLIKKRPDYGVIVCRCEGISEGEIRDAINRTPGAVSLDGIKRRVRQGMGRCQAGFCTPRTMEILAEERGIQMEDICKNGPGSQMLEERNKGGR</sequence>
<accession>A0A9D2K771</accession>
<dbReference type="CDD" id="cd19946">
    <property type="entry name" value="GlpA-like_Fer2_BFD-like"/>
    <property type="match status" value="1"/>
</dbReference>
<evidence type="ECO:0000313" key="3">
    <source>
        <dbReference type="Proteomes" id="UP000824101"/>
    </source>
</evidence>
<feature type="domain" description="BFD-like [2Fe-2S]-binding" evidence="1">
    <location>
        <begin position="43"/>
        <end position="97"/>
    </location>
</feature>
<proteinExistence type="predicted"/>
<dbReference type="PANTHER" id="PTHR42720">
    <property type="entry name" value="GLYCEROL-3-PHOSPHATE DEHYDROGENASE"/>
    <property type="match status" value="1"/>
</dbReference>
<protein>
    <submittedName>
        <fullName evidence="2">(2Fe-2S)-binding protein</fullName>
    </submittedName>
</protein>
<dbReference type="InterPro" id="IPR007419">
    <property type="entry name" value="BFD-like_2Fe2S-bd_dom"/>
</dbReference>
<feature type="non-terminal residue" evidence="2">
    <location>
        <position position="1"/>
    </location>
</feature>
<dbReference type="InterPro" id="IPR041854">
    <property type="entry name" value="BFD-like_2Fe2S-bd_dom_sf"/>
</dbReference>